<evidence type="ECO:0000313" key="3">
    <source>
        <dbReference type="Proteomes" id="UP000735302"/>
    </source>
</evidence>
<protein>
    <recommendedName>
        <fullName evidence="4">Secreted protein</fullName>
    </recommendedName>
</protein>
<proteinExistence type="predicted"/>
<keyword evidence="3" id="KW-1185">Reference proteome</keyword>
<keyword evidence="1" id="KW-0732">Signal</keyword>
<reference evidence="2 3" key="1">
    <citation type="journal article" date="2021" name="Elife">
        <title>Chloroplast acquisition without the gene transfer in kleptoplastic sea slugs, Plakobranchus ocellatus.</title>
        <authorList>
            <person name="Maeda T."/>
            <person name="Takahashi S."/>
            <person name="Yoshida T."/>
            <person name="Shimamura S."/>
            <person name="Takaki Y."/>
            <person name="Nagai Y."/>
            <person name="Toyoda A."/>
            <person name="Suzuki Y."/>
            <person name="Arimoto A."/>
            <person name="Ishii H."/>
            <person name="Satoh N."/>
            <person name="Nishiyama T."/>
            <person name="Hasebe M."/>
            <person name="Maruyama T."/>
            <person name="Minagawa J."/>
            <person name="Obokata J."/>
            <person name="Shigenobu S."/>
        </authorList>
    </citation>
    <scope>NUCLEOTIDE SEQUENCE [LARGE SCALE GENOMIC DNA]</scope>
</reference>
<dbReference type="Proteomes" id="UP000735302">
    <property type="component" value="Unassembled WGS sequence"/>
</dbReference>
<sequence>MAPSFRMIVAVLWVFLCVAVFYVASCPRRRRVNSPHCKVDEKVFHHEAIFTYPSGSCYVYKCYYAMVKWVKNECRFNGRCYKLNAVWHSGDKTFRCILNKEKKADYKEINKGNRRYK</sequence>
<dbReference type="EMBL" id="BLXT01007928">
    <property type="protein sequence ID" value="GFO44182.1"/>
    <property type="molecule type" value="Genomic_DNA"/>
</dbReference>
<gene>
    <name evidence="2" type="ORF">PoB_007068700</name>
</gene>
<accession>A0AAV4DJG0</accession>
<feature type="signal peptide" evidence="1">
    <location>
        <begin position="1"/>
        <end position="25"/>
    </location>
</feature>
<evidence type="ECO:0008006" key="4">
    <source>
        <dbReference type="Google" id="ProtNLM"/>
    </source>
</evidence>
<comment type="caution">
    <text evidence="2">The sequence shown here is derived from an EMBL/GenBank/DDBJ whole genome shotgun (WGS) entry which is preliminary data.</text>
</comment>
<feature type="chain" id="PRO_5043719172" description="Secreted protein" evidence="1">
    <location>
        <begin position="26"/>
        <end position="117"/>
    </location>
</feature>
<name>A0AAV4DJG0_9GAST</name>
<organism evidence="2 3">
    <name type="scientific">Plakobranchus ocellatus</name>
    <dbReference type="NCBI Taxonomy" id="259542"/>
    <lineage>
        <taxon>Eukaryota</taxon>
        <taxon>Metazoa</taxon>
        <taxon>Spiralia</taxon>
        <taxon>Lophotrochozoa</taxon>
        <taxon>Mollusca</taxon>
        <taxon>Gastropoda</taxon>
        <taxon>Heterobranchia</taxon>
        <taxon>Euthyneura</taxon>
        <taxon>Panpulmonata</taxon>
        <taxon>Sacoglossa</taxon>
        <taxon>Placobranchoidea</taxon>
        <taxon>Plakobranchidae</taxon>
        <taxon>Plakobranchus</taxon>
    </lineage>
</organism>
<dbReference type="AlphaFoldDB" id="A0AAV4DJG0"/>
<evidence type="ECO:0000313" key="2">
    <source>
        <dbReference type="EMBL" id="GFO44182.1"/>
    </source>
</evidence>
<evidence type="ECO:0000256" key="1">
    <source>
        <dbReference type="SAM" id="SignalP"/>
    </source>
</evidence>